<evidence type="ECO:0000313" key="3">
    <source>
        <dbReference type="EMBL" id="KAL2865980.1"/>
    </source>
</evidence>
<dbReference type="InterPro" id="IPR008979">
    <property type="entry name" value="Galactose-bd-like_sf"/>
</dbReference>
<evidence type="ECO:0000313" key="4">
    <source>
        <dbReference type="Proteomes" id="UP001610432"/>
    </source>
</evidence>
<dbReference type="EMBL" id="JBFXLQ010000028">
    <property type="protein sequence ID" value="KAL2865980.1"/>
    <property type="molecule type" value="Genomic_DNA"/>
</dbReference>
<keyword evidence="1" id="KW-0378">Hydrolase</keyword>
<comment type="caution">
    <text evidence="3">The sequence shown here is derived from an EMBL/GenBank/DDBJ whole genome shotgun (WGS) entry which is preliminary data.</text>
</comment>
<dbReference type="InterPro" id="IPR003305">
    <property type="entry name" value="CenC_carb-bd"/>
</dbReference>
<sequence>MSPSPNLIRNSGFEAGGLAPWFTSAPDVATVVYDPDVAPAGNFYLHLETAVGNRGNTLSQHLSNLTAGATYHVSLRAQMDDNGANYCAVSLYGGNNSTTGAIASLLDTPTHWTTVEGSYVARAREDVLHVVGLCNFSGSSYTGHILLDEVVFAEA</sequence>
<reference evidence="3 4" key="1">
    <citation type="submission" date="2024-07" db="EMBL/GenBank/DDBJ databases">
        <title>Section-level genome sequencing and comparative genomics of Aspergillus sections Usti and Cavernicolus.</title>
        <authorList>
            <consortium name="Lawrence Berkeley National Laboratory"/>
            <person name="Nybo J.L."/>
            <person name="Vesth T.C."/>
            <person name="Theobald S."/>
            <person name="Frisvad J.C."/>
            <person name="Larsen T.O."/>
            <person name="Kjaerboelling I."/>
            <person name="Rothschild-Mancinelli K."/>
            <person name="Lyhne E.K."/>
            <person name="Kogle M.E."/>
            <person name="Barry K."/>
            <person name="Clum A."/>
            <person name="Na H."/>
            <person name="Ledsgaard L."/>
            <person name="Lin J."/>
            <person name="Lipzen A."/>
            <person name="Kuo A."/>
            <person name="Riley R."/>
            <person name="Mondo S."/>
            <person name="Labutti K."/>
            <person name="Haridas S."/>
            <person name="Pangalinan J."/>
            <person name="Salamov A.A."/>
            <person name="Simmons B.A."/>
            <person name="Magnuson J.K."/>
            <person name="Chen J."/>
            <person name="Drula E."/>
            <person name="Henrissat B."/>
            <person name="Wiebenga A."/>
            <person name="Lubbers R.J."/>
            <person name="Gomes A.C."/>
            <person name="Macurrencykelacurrency M.R."/>
            <person name="Stajich J."/>
            <person name="Grigoriev I.V."/>
            <person name="Mortensen U.H."/>
            <person name="De Vries R.P."/>
            <person name="Baker S.E."/>
            <person name="Andersen M.R."/>
        </authorList>
    </citation>
    <scope>NUCLEOTIDE SEQUENCE [LARGE SCALE GENOMIC DNA]</scope>
    <source>
        <strain evidence="3 4">CBS 449.75</strain>
    </source>
</reference>
<dbReference type="Gene3D" id="2.60.120.260">
    <property type="entry name" value="Galactose-binding domain-like"/>
    <property type="match status" value="1"/>
</dbReference>
<accession>A0ABR4LN58</accession>
<dbReference type="GeneID" id="98148306"/>
<protein>
    <recommendedName>
        <fullName evidence="2">CBM-cenC domain-containing protein</fullName>
    </recommendedName>
</protein>
<dbReference type="SUPFAM" id="SSF49785">
    <property type="entry name" value="Galactose-binding domain-like"/>
    <property type="match status" value="1"/>
</dbReference>
<organism evidence="3 4">
    <name type="scientific">Aspergillus lucknowensis</name>
    <dbReference type="NCBI Taxonomy" id="176173"/>
    <lineage>
        <taxon>Eukaryota</taxon>
        <taxon>Fungi</taxon>
        <taxon>Dikarya</taxon>
        <taxon>Ascomycota</taxon>
        <taxon>Pezizomycotina</taxon>
        <taxon>Eurotiomycetes</taxon>
        <taxon>Eurotiomycetidae</taxon>
        <taxon>Eurotiales</taxon>
        <taxon>Aspergillaceae</taxon>
        <taxon>Aspergillus</taxon>
        <taxon>Aspergillus subgen. Nidulantes</taxon>
    </lineage>
</organism>
<gene>
    <name evidence="3" type="ORF">BJX67DRAFT_382361</name>
</gene>
<evidence type="ECO:0000256" key="1">
    <source>
        <dbReference type="ARBA" id="ARBA00022801"/>
    </source>
</evidence>
<dbReference type="Proteomes" id="UP001610432">
    <property type="component" value="Unassembled WGS sequence"/>
</dbReference>
<proteinExistence type="predicted"/>
<dbReference type="RefSeq" id="XP_070884959.1">
    <property type="nucleotide sequence ID" value="XM_071033234.1"/>
</dbReference>
<feature type="domain" description="CBM-cenC" evidence="2">
    <location>
        <begin position="6"/>
        <end position="122"/>
    </location>
</feature>
<name>A0ABR4LN58_9EURO</name>
<dbReference type="Pfam" id="PF02018">
    <property type="entry name" value="CBM_4_9"/>
    <property type="match status" value="1"/>
</dbReference>
<keyword evidence="4" id="KW-1185">Reference proteome</keyword>
<evidence type="ECO:0000259" key="2">
    <source>
        <dbReference type="Pfam" id="PF02018"/>
    </source>
</evidence>